<accession>A0A6H2A565</accession>
<sequence length="95" mass="11097">MKFGDLQLGVDKYQAIPKDDFQALINAEPPPPMPRICRTCGKQFGNLDWSWSWSDIALELKLGHKDKEYIYRGYCPTHNLYAEEEEDEEAEEEED</sequence>
<organism evidence="1">
    <name type="scientific">viral metagenome</name>
    <dbReference type="NCBI Taxonomy" id="1070528"/>
    <lineage>
        <taxon>unclassified sequences</taxon>
        <taxon>metagenomes</taxon>
        <taxon>organismal metagenomes</taxon>
    </lineage>
</organism>
<protein>
    <submittedName>
        <fullName evidence="1">Uncharacterized protein</fullName>
    </submittedName>
</protein>
<proteinExistence type="predicted"/>
<dbReference type="AlphaFoldDB" id="A0A6H2A565"/>
<dbReference type="EMBL" id="MT144528">
    <property type="protein sequence ID" value="QJA54675.1"/>
    <property type="molecule type" value="Genomic_DNA"/>
</dbReference>
<gene>
    <name evidence="1" type="ORF">TM448A05523_0002</name>
</gene>
<reference evidence="1" key="1">
    <citation type="submission" date="2020-03" db="EMBL/GenBank/DDBJ databases">
        <title>The deep terrestrial virosphere.</title>
        <authorList>
            <person name="Holmfeldt K."/>
            <person name="Nilsson E."/>
            <person name="Simone D."/>
            <person name="Lopez-Fernandez M."/>
            <person name="Wu X."/>
            <person name="de Brujin I."/>
            <person name="Lundin D."/>
            <person name="Andersson A."/>
            <person name="Bertilsson S."/>
            <person name="Dopson M."/>
        </authorList>
    </citation>
    <scope>NUCLEOTIDE SEQUENCE</scope>
    <source>
        <strain evidence="1">TM448A05523</strain>
    </source>
</reference>
<evidence type="ECO:0000313" key="1">
    <source>
        <dbReference type="EMBL" id="QJA54675.1"/>
    </source>
</evidence>
<name>A0A6H2A565_9ZZZZ</name>